<proteinExistence type="predicted"/>
<protein>
    <submittedName>
        <fullName evidence="2">Uncharacterized protein</fullName>
    </submittedName>
</protein>
<dbReference type="EMBL" id="LAZR01021227">
    <property type="protein sequence ID" value="KKL86055.1"/>
    <property type="molecule type" value="Genomic_DNA"/>
</dbReference>
<evidence type="ECO:0000313" key="2">
    <source>
        <dbReference type="EMBL" id="KKL86055.1"/>
    </source>
</evidence>
<dbReference type="AlphaFoldDB" id="A0A0F9HWG3"/>
<reference evidence="2" key="1">
    <citation type="journal article" date="2015" name="Nature">
        <title>Complex archaea that bridge the gap between prokaryotes and eukaryotes.</title>
        <authorList>
            <person name="Spang A."/>
            <person name="Saw J.H."/>
            <person name="Jorgensen S.L."/>
            <person name="Zaremba-Niedzwiedzka K."/>
            <person name="Martijn J."/>
            <person name="Lind A.E."/>
            <person name="van Eijk R."/>
            <person name="Schleper C."/>
            <person name="Guy L."/>
            <person name="Ettema T.J."/>
        </authorList>
    </citation>
    <scope>NUCLEOTIDE SEQUENCE</scope>
</reference>
<accession>A0A0F9HWG3</accession>
<organism evidence="2">
    <name type="scientific">marine sediment metagenome</name>
    <dbReference type="NCBI Taxonomy" id="412755"/>
    <lineage>
        <taxon>unclassified sequences</taxon>
        <taxon>metagenomes</taxon>
        <taxon>ecological metagenomes</taxon>
    </lineage>
</organism>
<evidence type="ECO:0000256" key="1">
    <source>
        <dbReference type="SAM" id="MobiDB-lite"/>
    </source>
</evidence>
<sequence length="112" mass="12598">MVDAAALNKEAEAAEAKAAKPLPELRSPMTRLPEETRKVIAQWCRDNSMSFSLKTNELWIAFLKVSKLIAADLKIDLTAKRGGYSFREKEKGYQDEITELKKLLEAAKAKTK</sequence>
<feature type="compositionally biased region" description="Basic and acidic residues" evidence="1">
    <location>
        <begin position="9"/>
        <end position="18"/>
    </location>
</feature>
<comment type="caution">
    <text evidence="2">The sequence shown here is derived from an EMBL/GenBank/DDBJ whole genome shotgun (WGS) entry which is preliminary data.</text>
</comment>
<feature type="region of interest" description="Disordered" evidence="1">
    <location>
        <begin position="1"/>
        <end position="30"/>
    </location>
</feature>
<name>A0A0F9HWG3_9ZZZZ</name>
<gene>
    <name evidence="2" type="ORF">LCGC14_1948560</name>
</gene>